<dbReference type="CDD" id="cd00077">
    <property type="entry name" value="HDc"/>
    <property type="match status" value="1"/>
</dbReference>
<accession>A0A0B6AE14</accession>
<name>A0A0B6AE14_PRIM2</name>
<dbReference type="GeneID" id="93642297"/>
<dbReference type="PANTHER" id="PTHR33594:SF1">
    <property type="entry name" value="HD_PDEASE DOMAIN-CONTAINING PROTEIN"/>
    <property type="match status" value="1"/>
</dbReference>
<gene>
    <name evidence="2" type="ORF">BG04_4286</name>
</gene>
<protein>
    <submittedName>
        <fullName evidence="2">Hydrolase, HD family</fullName>
    </submittedName>
</protein>
<evidence type="ECO:0000313" key="3">
    <source>
        <dbReference type="Proteomes" id="UP000031829"/>
    </source>
</evidence>
<dbReference type="GO" id="GO:0016787">
    <property type="term" value="F:hydrolase activity"/>
    <property type="evidence" value="ECO:0007669"/>
    <property type="project" value="UniProtKB-KW"/>
</dbReference>
<dbReference type="PANTHER" id="PTHR33594">
    <property type="entry name" value="SUPERFAMILY HYDROLASE, PUTATIVE (AFU_ORTHOLOGUE AFUA_1G03035)-RELATED"/>
    <property type="match status" value="1"/>
</dbReference>
<dbReference type="Proteomes" id="UP000031829">
    <property type="component" value="Chromosome"/>
</dbReference>
<feature type="domain" description="HD/PDEase" evidence="1">
    <location>
        <begin position="19"/>
        <end position="133"/>
    </location>
</feature>
<dbReference type="SMART" id="SM00471">
    <property type="entry name" value="HDc"/>
    <property type="match status" value="1"/>
</dbReference>
<dbReference type="Gene3D" id="1.10.472.50">
    <property type="entry name" value="HD-domain/PDEase-like"/>
    <property type="match status" value="1"/>
</dbReference>
<dbReference type="InterPro" id="IPR003607">
    <property type="entry name" value="HD/PDEase_dom"/>
</dbReference>
<dbReference type="Gene3D" id="1.20.58.1910">
    <property type="match status" value="1"/>
</dbReference>
<organism evidence="2 3">
    <name type="scientific">Priestia megaterium (strain ATCC 14581 / DSM 32 / CCUG 1817 / JCM 2506 / NBRC 15308 / NCIMB 9376 / NCTC 10342 / NRRL B-14308 / VKM B-512 / Ford 19)</name>
    <name type="common">Bacillus megaterium</name>
    <dbReference type="NCBI Taxonomy" id="1348623"/>
    <lineage>
        <taxon>Bacteria</taxon>
        <taxon>Bacillati</taxon>
        <taxon>Bacillota</taxon>
        <taxon>Bacilli</taxon>
        <taxon>Bacillales</taxon>
        <taxon>Bacillaceae</taxon>
        <taxon>Priestia</taxon>
    </lineage>
</organism>
<dbReference type="RefSeq" id="WP_034652742.1">
    <property type="nucleotide sequence ID" value="NZ_BCVB01000005.1"/>
</dbReference>
<dbReference type="AlphaFoldDB" id="A0A0B6AE14"/>
<proteinExistence type="predicted"/>
<sequence length="217" mass="25099">MNKIAETEKWVQAKLANDTTGHDWQHIDRVRRNAVLLYKKEGGNREVIELAALLHDVVDDKLVEDVEKAYEEVWEWLKSHQVEEENCKHIVHILQTMSFKGGNRPAMATLEGQIVQDADRLDAIGAIGIARTFMYAGAKGTALYDENIAVRSEMTEEEYRHGKSTAIAHFYEKLLKLTALMNTQTARSLAQERHTYMKEFLVQFKKEWNYHYENADC</sequence>
<dbReference type="KEGG" id="bmeg:BG04_4286"/>
<dbReference type="EMBL" id="CP009920">
    <property type="protein sequence ID" value="AJI21756.1"/>
    <property type="molecule type" value="Genomic_DNA"/>
</dbReference>
<keyword evidence="2" id="KW-0378">Hydrolase</keyword>
<dbReference type="HOGENOM" id="CLU_036524_2_2_9"/>
<reference evidence="2 3" key="1">
    <citation type="journal article" date="2015" name="Genome Announc.">
        <title>Complete genome sequences for 35 biothreat assay-relevant bacillus species.</title>
        <authorList>
            <person name="Johnson S.L."/>
            <person name="Daligault H.E."/>
            <person name="Davenport K.W."/>
            <person name="Jaissle J."/>
            <person name="Frey K.G."/>
            <person name="Ladner J.T."/>
            <person name="Broomall S.M."/>
            <person name="Bishop-Lilly K.A."/>
            <person name="Bruce D.C."/>
            <person name="Gibbons H.S."/>
            <person name="Coyne S.R."/>
            <person name="Lo C.C."/>
            <person name="Meincke L."/>
            <person name="Munk A.C."/>
            <person name="Koroleva G.I."/>
            <person name="Rosenzweig C.N."/>
            <person name="Palacios G.F."/>
            <person name="Redden C.L."/>
            <person name="Minogue T.D."/>
            <person name="Chain P.S."/>
        </authorList>
    </citation>
    <scope>NUCLEOTIDE SEQUENCE [LARGE SCALE GENOMIC DNA]</scope>
    <source>
        <strain evidence="3">ATCC 14581 / DSM 32 / JCM 2506 / NBRC 15308 / NCIMB 9376 / NCTC 10342 / NRRL B-14308 / VKM B-512</strain>
    </source>
</reference>
<evidence type="ECO:0000313" key="2">
    <source>
        <dbReference type="EMBL" id="AJI21756.1"/>
    </source>
</evidence>
<dbReference type="InterPro" id="IPR006674">
    <property type="entry name" value="HD_domain"/>
</dbReference>
<evidence type="ECO:0000259" key="1">
    <source>
        <dbReference type="SMART" id="SM00471"/>
    </source>
</evidence>
<dbReference type="SUPFAM" id="SSF109604">
    <property type="entry name" value="HD-domain/PDEase-like"/>
    <property type="match status" value="1"/>
</dbReference>
<dbReference type="Pfam" id="PF01966">
    <property type="entry name" value="HD"/>
    <property type="match status" value="1"/>
</dbReference>